<dbReference type="RefSeq" id="WP_222137139.1">
    <property type="nucleotide sequence ID" value="NZ_JAILXK010000002.1"/>
</dbReference>
<keyword evidence="12" id="KW-0378">Hydrolase</keyword>
<keyword evidence="9" id="KW-0443">Lipid metabolism</keyword>
<reference evidence="12" key="1">
    <citation type="submission" date="2021-08" db="EMBL/GenBank/DDBJ databases">
        <title>Sphingopyxis panaciterrulae sp. nov., isolated from the surface water of the Yellow Sea.</title>
        <authorList>
            <person name="Gao Z."/>
            <person name="Zhang D."/>
            <person name="Zhang A."/>
        </authorList>
    </citation>
    <scope>NUCLEOTIDE SEQUENCE</scope>
    <source>
        <strain evidence="12">XHP0097</strain>
    </source>
</reference>
<dbReference type="Pfam" id="PF12710">
    <property type="entry name" value="HAD"/>
    <property type="match status" value="1"/>
</dbReference>
<keyword evidence="9" id="KW-0594">Phospholipid biosynthesis</keyword>
<evidence type="ECO:0000256" key="1">
    <source>
        <dbReference type="ARBA" id="ARBA00001141"/>
    </source>
</evidence>
<dbReference type="EMBL" id="JAILXK010000002">
    <property type="protein sequence ID" value="MBY4638112.1"/>
    <property type="molecule type" value="Genomic_DNA"/>
</dbReference>
<evidence type="ECO:0000256" key="6">
    <source>
        <dbReference type="ARBA" id="ARBA00016139"/>
    </source>
</evidence>
<dbReference type="Pfam" id="PF01553">
    <property type="entry name" value="Acyltransferase"/>
    <property type="match status" value="1"/>
</dbReference>
<evidence type="ECO:0000256" key="3">
    <source>
        <dbReference type="ARBA" id="ARBA00005189"/>
    </source>
</evidence>
<evidence type="ECO:0000313" key="13">
    <source>
        <dbReference type="Proteomes" id="UP001166571"/>
    </source>
</evidence>
<comment type="pathway">
    <text evidence="3">Lipid metabolism.</text>
</comment>
<feature type="compositionally biased region" description="Basic residues" evidence="10">
    <location>
        <begin position="511"/>
        <end position="529"/>
    </location>
</feature>
<dbReference type="SMART" id="SM00563">
    <property type="entry name" value="PlsC"/>
    <property type="match status" value="1"/>
</dbReference>
<sequence length="529" mass="58074">MPRPQPHLKEVLASEPGAHIAALFDFDGTIIAGYSATAMLREKFERREMSVEEIAETAQVIAQHSLGAIGFSGLMTAAAKFMKGVDEQSFIDFGEELYKKHIARKIYPETRAIIEAHRAKGHRVAIISSATIYQIEPTARDLGITDIKCSSYEIEDGVFTGEIIRPLCFGEGKVLAAEELAEEYGLDLDQSYFYSDSDDDIELLERVGKPRPLNPNLKLKAIADERGWPVQRFASRGTPSWVDYTRTIYATGSLVGAFAAGLPIWALTRSQREAVNFSMGLFGDFATAITGVELEVEDERHLWSSRPCVFIFNHQSKADVMILAKLIRRDMGGVGKKEIKNIPILGKLMEWGGTVFVDRADGKSAIKAMEPLVDAIRQEGKSICIAPEGTRSLTPKLEPFKKGAFHLAMQAGVPIVPIVIHNATDVAPKNEFVMRPATVRVTVLPPVDTSGWSARTINAHVRDVRNMFLRTLGQPEERAAESVAKEPAAKAAAPKERTEKPNAQKAATKSPAKKKAPAKKTSPRKGRAA</sequence>
<evidence type="ECO:0000256" key="9">
    <source>
        <dbReference type="RuleBase" id="RU361267"/>
    </source>
</evidence>
<comment type="caution">
    <text evidence="12">The sequence shown here is derived from an EMBL/GenBank/DDBJ whole genome shotgun (WGS) entry which is preliminary data.</text>
</comment>
<dbReference type="NCBIfam" id="TIGR01490">
    <property type="entry name" value="HAD-SF-IB-hyp1"/>
    <property type="match status" value="1"/>
</dbReference>
<dbReference type="CDD" id="cd02612">
    <property type="entry name" value="HAD_PGPPase"/>
    <property type="match status" value="1"/>
</dbReference>
<dbReference type="CDD" id="cd07989">
    <property type="entry name" value="LPLAT_AGPAT-like"/>
    <property type="match status" value="1"/>
</dbReference>
<dbReference type="Gene3D" id="1.20.1440.100">
    <property type="entry name" value="SG protein - dephosphorylation function"/>
    <property type="match status" value="1"/>
</dbReference>
<evidence type="ECO:0000256" key="7">
    <source>
        <dbReference type="ARBA" id="ARBA00022679"/>
    </source>
</evidence>
<accession>A0ABS7MGF4</accession>
<dbReference type="InterPro" id="IPR002123">
    <property type="entry name" value="Plipid/glycerol_acylTrfase"/>
</dbReference>
<comment type="catalytic activity">
    <reaction evidence="1 9">
        <text>a 1-acyl-sn-glycero-3-phosphate + an acyl-CoA = a 1,2-diacyl-sn-glycero-3-phosphate + CoA</text>
        <dbReference type="Rhea" id="RHEA:19709"/>
        <dbReference type="ChEBI" id="CHEBI:57287"/>
        <dbReference type="ChEBI" id="CHEBI:57970"/>
        <dbReference type="ChEBI" id="CHEBI:58342"/>
        <dbReference type="ChEBI" id="CHEBI:58608"/>
        <dbReference type="EC" id="2.3.1.51"/>
    </reaction>
</comment>
<organism evidence="12 13">
    <name type="scientific">Sphingopyxis jiangsuensis</name>
    <dbReference type="NCBI Taxonomy" id="2871171"/>
    <lineage>
        <taxon>Bacteria</taxon>
        <taxon>Pseudomonadati</taxon>
        <taxon>Pseudomonadota</taxon>
        <taxon>Alphaproteobacteria</taxon>
        <taxon>Sphingomonadales</taxon>
        <taxon>Sphingomonadaceae</taxon>
        <taxon>Sphingopyxis</taxon>
    </lineage>
</organism>
<evidence type="ECO:0000256" key="5">
    <source>
        <dbReference type="ARBA" id="ARBA00013211"/>
    </source>
</evidence>
<proteinExistence type="inferred from homology"/>
<dbReference type="GO" id="GO:0016787">
    <property type="term" value="F:hydrolase activity"/>
    <property type="evidence" value="ECO:0007669"/>
    <property type="project" value="UniProtKB-KW"/>
</dbReference>
<keyword evidence="8 9" id="KW-0012">Acyltransferase</keyword>
<gene>
    <name evidence="12" type="ORF">K5P26_13275</name>
</gene>
<comment type="similarity">
    <text evidence="4 9">Belongs to the 1-acyl-sn-glycerol-3-phosphate acyltransferase family.</text>
</comment>
<evidence type="ECO:0000256" key="2">
    <source>
        <dbReference type="ARBA" id="ARBA00004728"/>
    </source>
</evidence>
<keyword evidence="9" id="KW-1208">Phospholipid metabolism</keyword>
<keyword evidence="9" id="KW-0444">Lipid biosynthesis</keyword>
<dbReference type="InterPro" id="IPR004552">
    <property type="entry name" value="AGP_acyltrans"/>
</dbReference>
<feature type="region of interest" description="Disordered" evidence="10">
    <location>
        <begin position="476"/>
        <end position="529"/>
    </location>
</feature>
<dbReference type="SUPFAM" id="SSF69593">
    <property type="entry name" value="Glycerol-3-phosphate (1)-acyltransferase"/>
    <property type="match status" value="1"/>
</dbReference>
<dbReference type="SUPFAM" id="SSF56784">
    <property type="entry name" value="HAD-like"/>
    <property type="match status" value="1"/>
</dbReference>
<dbReference type="PANTHER" id="PTHR10434:SF11">
    <property type="entry name" value="1-ACYL-SN-GLYCEROL-3-PHOSPHATE ACYLTRANSFERASE"/>
    <property type="match status" value="1"/>
</dbReference>
<dbReference type="NCBIfam" id="TIGR00530">
    <property type="entry name" value="AGP_acyltrn"/>
    <property type="match status" value="1"/>
</dbReference>
<dbReference type="InterPro" id="IPR006385">
    <property type="entry name" value="HAD_hydro_SerB1"/>
</dbReference>
<comment type="pathway">
    <text evidence="2">Phospholipid metabolism; CDP-diacylglycerol biosynthesis; CDP-diacylglycerol from sn-glycerol 3-phosphate: step 2/3.</text>
</comment>
<dbReference type="EC" id="2.3.1.51" evidence="5 9"/>
<evidence type="ECO:0000256" key="4">
    <source>
        <dbReference type="ARBA" id="ARBA00008655"/>
    </source>
</evidence>
<evidence type="ECO:0000256" key="8">
    <source>
        <dbReference type="ARBA" id="ARBA00023315"/>
    </source>
</evidence>
<evidence type="ECO:0000313" key="12">
    <source>
        <dbReference type="EMBL" id="MBY4638112.1"/>
    </source>
</evidence>
<dbReference type="InterPro" id="IPR036412">
    <property type="entry name" value="HAD-like_sf"/>
</dbReference>
<dbReference type="Gene3D" id="3.40.50.1000">
    <property type="entry name" value="HAD superfamily/HAD-like"/>
    <property type="match status" value="1"/>
</dbReference>
<dbReference type="PANTHER" id="PTHR10434">
    <property type="entry name" value="1-ACYL-SN-GLYCEROL-3-PHOSPHATE ACYLTRANSFERASE"/>
    <property type="match status" value="1"/>
</dbReference>
<dbReference type="Proteomes" id="UP001166571">
    <property type="component" value="Unassembled WGS sequence"/>
</dbReference>
<keyword evidence="7 9" id="KW-0808">Transferase</keyword>
<protein>
    <recommendedName>
        <fullName evidence="6 9">1-acyl-sn-glycerol-3-phosphate acyltransferase</fullName>
        <ecNumber evidence="5 9">2.3.1.51</ecNumber>
    </recommendedName>
</protein>
<name>A0ABS7MGF4_9SPHN</name>
<comment type="domain">
    <text evidence="9">The HXXXXD motif is essential for acyltransferase activity and may constitute the binding site for the phosphate moiety of the glycerol-3-phosphate.</text>
</comment>
<evidence type="ECO:0000256" key="10">
    <source>
        <dbReference type="SAM" id="MobiDB-lite"/>
    </source>
</evidence>
<dbReference type="NCBIfam" id="TIGR01488">
    <property type="entry name" value="HAD-SF-IB"/>
    <property type="match status" value="1"/>
</dbReference>
<feature type="compositionally biased region" description="Basic and acidic residues" evidence="10">
    <location>
        <begin position="476"/>
        <end position="502"/>
    </location>
</feature>
<feature type="domain" description="Phospholipid/glycerol acyltransferase" evidence="11">
    <location>
        <begin position="308"/>
        <end position="423"/>
    </location>
</feature>
<evidence type="ECO:0000259" key="11">
    <source>
        <dbReference type="SMART" id="SM00563"/>
    </source>
</evidence>
<keyword evidence="13" id="KW-1185">Reference proteome</keyword>
<dbReference type="InterPro" id="IPR023214">
    <property type="entry name" value="HAD_sf"/>
</dbReference>